<dbReference type="InterPro" id="IPR034160">
    <property type="entry name" value="TOPRIM_GyrB"/>
</dbReference>
<dbReference type="GO" id="GO:0005737">
    <property type="term" value="C:cytoplasm"/>
    <property type="evidence" value="ECO:0007669"/>
    <property type="project" value="UniProtKB-SubCell"/>
</dbReference>
<keyword evidence="5 10" id="KW-0067">ATP-binding</keyword>
<dbReference type="InterPro" id="IPR001241">
    <property type="entry name" value="Topo_IIA"/>
</dbReference>
<feature type="binding site" evidence="10">
    <location>
        <position position="430"/>
    </location>
    <ligand>
        <name>Mg(2+)</name>
        <dbReference type="ChEBI" id="CHEBI:18420"/>
        <label>1</label>
        <note>catalytic</note>
    </ligand>
</feature>
<reference evidence="12 13" key="2">
    <citation type="submission" date="2019-05" db="EMBL/GenBank/DDBJ databases">
        <authorList>
            <person name="Suflita J.M."/>
            <person name="Marks C.R."/>
        </authorList>
    </citation>
    <scope>NUCLEOTIDE SEQUENCE [LARGE SCALE GENOMIC DNA]</scope>
    <source>
        <strain evidence="12 13">ALDC</strain>
    </source>
</reference>
<dbReference type="InterPro" id="IPR000565">
    <property type="entry name" value="Topo_IIA_B"/>
</dbReference>
<dbReference type="AlphaFoldDB" id="A0A4P8L642"/>
<dbReference type="EC" id="5.6.2.2" evidence="10"/>
<evidence type="ECO:0000313" key="12">
    <source>
        <dbReference type="EMBL" id="QCQ23489.1"/>
    </source>
</evidence>
<organism evidence="12 13">
    <name type="scientific">Desulfoglaeba alkanexedens ALDC</name>
    <dbReference type="NCBI Taxonomy" id="980445"/>
    <lineage>
        <taxon>Bacteria</taxon>
        <taxon>Pseudomonadati</taxon>
        <taxon>Thermodesulfobacteriota</taxon>
        <taxon>Syntrophobacteria</taxon>
        <taxon>Syntrophobacterales</taxon>
        <taxon>Syntrophobacteraceae</taxon>
        <taxon>Desulfoglaeba</taxon>
    </lineage>
</organism>
<feature type="domain" description="Toprim" evidence="11">
    <location>
        <begin position="424"/>
        <end position="539"/>
    </location>
</feature>
<dbReference type="GO" id="GO:0046872">
    <property type="term" value="F:metal ion binding"/>
    <property type="evidence" value="ECO:0007669"/>
    <property type="project" value="UniProtKB-KW"/>
</dbReference>
<evidence type="ECO:0000256" key="7">
    <source>
        <dbReference type="ARBA" id="ARBA00023029"/>
    </source>
</evidence>
<dbReference type="InterPro" id="IPR011557">
    <property type="entry name" value="GyrB"/>
</dbReference>
<evidence type="ECO:0000256" key="3">
    <source>
        <dbReference type="ARBA" id="ARBA00022723"/>
    </source>
</evidence>
<evidence type="ECO:0000256" key="10">
    <source>
        <dbReference type="HAMAP-Rule" id="MF_01898"/>
    </source>
</evidence>
<proteinExistence type="inferred from homology"/>
<dbReference type="Gene3D" id="3.30.230.10">
    <property type="match status" value="1"/>
</dbReference>
<dbReference type="Gene3D" id="3.30.565.10">
    <property type="entry name" value="Histidine kinase-like ATPase, C-terminal domain"/>
    <property type="match status" value="1"/>
</dbReference>
<comment type="subunit">
    <text evidence="10">Heterotetramer, composed of two GyrA and two GyrB chains. In the heterotetramer, GyrA contains the active site tyrosine that forms a transient covalent intermediate with DNA, while GyrB binds cofactors and catalyzes ATP hydrolysis.</text>
</comment>
<dbReference type="InterPro" id="IPR002288">
    <property type="entry name" value="DNA_gyrase_B_C"/>
</dbReference>
<keyword evidence="7 10" id="KW-0799">Topoisomerase</keyword>
<dbReference type="FunFam" id="3.30.565.10:FF:000002">
    <property type="entry name" value="DNA gyrase subunit B"/>
    <property type="match status" value="1"/>
</dbReference>
<feature type="binding site" evidence="10">
    <location>
        <position position="506"/>
    </location>
    <ligand>
        <name>Mg(2+)</name>
        <dbReference type="ChEBI" id="CHEBI:18420"/>
        <label>2</label>
    </ligand>
</feature>
<comment type="function">
    <text evidence="10">A type II topoisomerase that negatively supercoils closed circular double-stranded (ds) DNA in an ATP-dependent manner to modulate DNA topology and maintain chromosomes in an underwound state. Negative supercoiling favors strand separation, and DNA replication, transcription, recombination and repair, all of which involve strand separation. Also able to catalyze the interconversion of other topological isomers of dsDNA rings, including catenanes and knotted rings. Type II topoisomerases break and join 2 DNA strands simultaneously in an ATP-dependent manner.</text>
</comment>
<evidence type="ECO:0000256" key="5">
    <source>
        <dbReference type="ARBA" id="ARBA00022840"/>
    </source>
</evidence>
<dbReference type="NCBIfam" id="NF011501">
    <property type="entry name" value="PRK14939.1"/>
    <property type="match status" value="1"/>
</dbReference>
<keyword evidence="6 10" id="KW-0460">Magnesium</keyword>
<dbReference type="InterPro" id="IPR014721">
    <property type="entry name" value="Ribsml_uS5_D2-typ_fold_subgr"/>
</dbReference>
<keyword evidence="4 10" id="KW-0547">Nucleotide-binding</keyword>
<dbReference type="PRINTS" id="PR01159">
    <property type="entry name" value="DNAGYRASEB"/>
</dbReference>
<dbReference type="Proteomes" id="UP000298602">
    <property type="component" value="Chromosome"/>
</dbReference>
<dbReference type="Pfam" id="PF00986">
    <property type="entry name" value="DNA_gyraseB_C"/>
    <property type="match status" value="1"/>
</dbReference>
<evidence type="ECO:0000256" key="1">
    <source>
        <dbReference type="ARBA" id="ARBA00000185"/>
    </source>
</evidence>
<dbReference type="InterPro" id="IPR013759">
    <property type="entry name" value="Topo_IIA_B_C"/>
</dbReference>
<evidence type="ECO:0000256" key="2">
    <source>
        <dbReference type="ARBA" id="ARBA00010708"/>
    </source>
</evidence>
<dbReference type="FunFam" id="3.30.230.10:FF:000005">
    <property type="entry name" value="DNA gyrase subunit B"/>
    <property type="match status" value="1"/>
</dbReference>
<comment type="subcellular location">
    <subcellularLocation>
        <location evidence="10">Cytoplasm</location>
    </subcellularLocation>
</comment>
<sequence length="816" mass="92828">MDQKLPQGDPYTAERITVLEGLAAVRKRPSMYIGNVSVEGLHHLVYEVVDNSIDEALGGYCDNIRIQIHLDGSVTVEDNGRGIPVDLHEKENMPAVEVVMTKLHAGGKFDNSAYKVSGGLHGVGVSVVNALSEYLEVEIRRDGKVYFQRYERGATRTPLQVIGETTRRGTRITFKPDSEIFSDTNLSFDILAQRFRELAFLNSGVRIELSDERITKEKVFHYDGGLVSFVEYVNKNKEPLHPEIITISGERSDVLLEVALQYNRTYVEKIFSFANNINTREGGSHLTGFKAGLTRSIKQYAQSHPSGMAKNDLERMTGDDVREGLTAVVSVKLLNPQFEGQTKTKLGNSEVKGLVENLVYDKLSAYFEENPRVIRAILDKVLEAMRAREAARRAKELTRRKGVLSDHSLPGKLADCQERDPRNSEIFIVEGDSAGGSAKQGRDRRFQAVLPLRGKILNVEKARFDKMLENQEIRTMISALGTGIGQDEFSPDKLRYHKIIIMTDADVDGAHIRTLLLTFFFRMMPDLIERGHLYIAQPPLYRIAPTGRGKEEIYLRDEEEMAVFLVQRAVDKHRVFLEGREEPIPSDELVRLMKVFSRYEDWLDRQSLKGIRKRLLERVIEIIGLEGLSPQDHAGMERLREVLEADGYAVSEVELEEEGRGYDLEIWQPSNGQERVRLEYGFLTSVEFKKLLELHGQLAVLRDKPYRVVSGQGESHPEREGGVGEVVVEDPRALFNHLREQAVKGLAIQRYKGLGEMNPEQLWETTMNPEKRLLLQVRIEDEYMADELFTTLMGDRVEPRREFIQVNALDFRELDI</sequence>
<keyword evidence="13" id="KW-1185">Reference proteome</keyword>
<evidence type="ECO:0000313" key="13">
    <source>
        <dbReference type="Proteomes" id="UP000298602"/>
    </source>
</evidence>
<dbReference type="KEGG" id="dax:FDQ92_07470"/>
<dbReference type="GO" id="GO:0003918">
    <property type="term" value="F:DNA topoisomerase type II (double strand cut, ATP-hydrolyzing) activity"/>
    <property type="evidence" value="ECO:0007669"/>
    <property type="project" value="UniProtKB-UniRule"/>
</dbReference>
<dbReference type="GO" id="GO:0006265">
    <property type="term" value="P:DNA topological change"/>
    <property type="evidence" value="ECO:0007669"/>
    <property type="project" value="UniProtKB-UniRule"/>
</dbReference>
<dbReference type="GO" id="GO:0005694">
    <property type="term" value="C:chromosome"/>
    <property type="evidence" value="ECO:0007669"/>
    <property type="project" value="InterPro"/>
</dbReference>
<dbReference type="Gene3D" id="3.40.50.670">
    <property type="match status" value="2"/>
</dbReference>
<dbReference type="SUPFAM" id="SSF54211">
    <property type="entry name" value="Ribosomal protein S5 domain 2-like"/>
    <property type="match status" value="1"/>
</dbReference>
<dbReference type="PRINTS" id="PR00418">
    <property type="entry name" value="TPI2FAMILY"/>
</dbReference>
<keyword evidence="9 10" id="KW-0413">Isomerase</keyword>
<dbReference type="InterPro" id="IPR013506">
    <property type="entry name" value="Topo_IIA_bsu_dom2"/>
</dbReference>
<dbReference type="SUPFAM" id="SSF56719">
    <property type="entry name" value="Type II DNA topoisomerase"/>
    <property type="match status" value="1"/>
</dbReference>
<dbReference type="PROSITE" id="PS50880">
    <property type="entry name" value="TOPRIM"/>
    <property type="match status" value="1"/>
</dbReference>
<evidence type="ECO:0000256" key="6">
    <source>
        <dbReference type="ARBA" id="ARBA00022842"/>
    </source>
</evidence>
<dbReference type="PANTHER" id="PTHR45866:SF1">
    <property type="entry name" value="DNA GYRASE SUBUNIT B, MITOCHONDRIAL"/>
    <property type="match status" value="1"/>
</dbReference>
<comment type="miscellaneous">
    <text evidence="10">Few gyrases are as efficient as E.coli at forming negative supercoils. Not all organisms have 2 type II topoisomerases; in organisms with a single type II topoisomerase this enzyme also has to decatenate newly replicated chromosomes.</text>
</comment>
<evidence type="ECO:0000256" key="4">
    <source>
        <dbReference type="ARBA" id="ARBA00022741"/>
    </source>
</evidence>
<protein>
    <recommendedName>
        <fullName evidence="10">DNA gyrase subunit B</fullName>
        <ecNumber evidence="10">5.6.2.2</ecNumber>
    </recommendedName>
</protein>
<dbReference type="FunFam" id="3.40.50.670:FF:000001">
    <property type="entry name" value="DNA topoisomerase 2"/>
    <property type="match status" value="1"/>
</dbReference>
<dbReference type="PANTHER" id="PTHR45866">
    <property type="entry name" value="DNA GYRASE/TOPOISOMERASE SUBUNIT B"/>
    <property type="match status" value="1"/>
</dbReference>
<keyword evidence="8" id="KW-0238">DNA-binding</keyword>
<dbReference type="CDD" id="cd16928">
    <property type="entry name" value="HATPase_GyrB-like"/>
    <property type="match status" value="1"/>
</dbReference>
<keyword evidence="10" id="KW-0963">Cytoplasm</keyword>
<dbReference type="GO" id="GO:0003677">
    <property type="term" value="F:DNA binding"/>
    <property type="evidence" value="ECO:0007669"/>
    <property type="project" value="UniProtKB-KW"/>
</dbReference>
<dbReference type="GO" id="GO:0005524">
    <property type="term" value="F:ATP binding"/>
    <property type="evidence" value="ECO:0007669"/>
    <property type="project" value="UniProtKB-UniRule"/>
</dbReference>
<name>A0A4P8L642_9BACT</name>
<dbReference type="CDD" id="cd00822">
    <property type="entry name" value="TopoII_Trans_DNA_gyrase"/>
    <property type="match status" value="1"/>
</dbReference>
<dbReference type="PROSITE" id="PS00177">
    <property type="entry name" value="TOPOISOMERASE_II"/>
    <property type="match status" value="1"/>
</dbReference>
<dbReference type="InterPro" id="IPR013760">
    <property type="entry name" value="Topo_IIA-like_dom_sf"/>
</dbReference>
<dbReference type="Pfam" id="PF01751">
    <property type="entry name" value="Toprim"/>
    <property type="match status" value="1"/>
</dbReference>
<evidence type="ECO:0000256" key="9">
    <source>
        <dbReference type="ARBA" id="ARBA00023235"/>
    </source>
</evidence>
<dbReference type="SUPFAM" id="SSF55874">
    <property type="entry name" value="ATPase domain of HSP90 chaperone/DNA topoisomerase II/histidine kinase"/>
    <property type="match status" value="1"/>
</dbReference>
<evidence type="ECO:0000256" key="8">
    <source>
        <dbReference type="ARBA" id="ARBA00023125"/>
    </source>
</evidence>
<comment type="similarity">
    <text evidence="2 10">Belongs to the type II topoisomerase GyrB family.</text>
</comment>
<dbReference type="OrthoDB" id="9802808at2"/>
<feature type="site" description="Interaction with DNA" evidence="10">
    <location>
        <position position="458"/>
    </location>
</feature>
<feature type="site" description="Interaction with DNA" evidence="10">
    <location>
        <position position="455"/>
    </location>
</feature>
<dbReference type="InterPro" id="IPR006171">
    <property type="entry name" value="TOPRIM_dom"/>
</dbReference>
<dbReference type="HAMAP" id="MF_01898">
    <property type="entry name" value="GyrB"/>
    <property type="match status" value="1"/>
</dbReference>
<dbReference type="SMART" id="SM00433">
    <property type="entry name" value="TOP2c"/>
    <property type="match status" value="1"/>
</dbReference>
<comment type="cofactor">
    <cofactor evidence="10">
        <name>Mg(2+)</name>
        <dbReference type="ChEBI" id="CHEBI:18420"/>
    </cofactor>
    <cofactor evidence="10">
        <name>Mn(2+)</name>
        <dbReference type="ChEBI" id="CHEBI:29035"/>
    </cofactor>
    <cofactor evidence="10">
        <name>Ca(2+)</name>
        <dbReference type="ChEBI" id="CHEBI:29108"/>
    </cofactor>
    <text evidence="10">Binds two Mg(2+) per subunit. The magnesium ions form salt bridges with both the protein and the DNA. Can also accept other divalent metal cations, such as Mn(2+) or Ca(2+).</text>
</comment>
<dbReference type="CDD" id="cd03366">
    <property type="entry name" value="TOPRIM_TopoIIA_GyrB"/>
    <property type="match status" value="1"/>
</dbReference>
<dbReference type="Pfam" id="PF00204">
    <property type="entry name" value="DNA_gyraseB"/>
    <property type="match status" value="1"/>
</dbReference>
<reference evidence="12 13" key="1">
    <citation type="submission" date="2019-05" db="EMBL/GenBank/DDBJ databases">
        <title>The Complete Genome Sequence of the n-alkane-degrading Desulfoglaeba alkanexedens ALDC reveals multiple alkylsuccinate synthase gene clusters.</title>
        <authorList>
            <person name="Callaghan A.V."/>
            <person name="Davidova I.A."/>
            <person name="Duncan K.E."/>
            <person name="Morris B."/>
            <person name="McInerney M.J."/>
        </authorList>
    </citation>
    <scope>NUCLEOTIDE SEQUENCE [LARGE SCALE GENOMIC DNA]</scope>
    <source>
        <strain evidence="12 13">ALDC</strain>
    </source>
</reference>
<dbReference type="NCBIfam" id="NF004189">
    <property type="entry name" value="PRK05644.1"/>
    <property type="match status" value="1"/>
</dbReference>
<gene>
    <name evidence="10 12" type="primary">gyrB</name>
    <name evidence="12" type="ORF">FDQ92_07470</name>
</gene>
<dbReference type="InterPro" id="IPR018522">
    <property type="entry name" value="TopoIIA_CS"/>
</dbReference>
<dbReference type="InterPro" id="IPR003594">
    <property type="entry name" value="HATPase_dom"/>
</dbReference>
<comment type="catalytic activity">
    <reaction evidence="1 10">
        <text>ATP-dependent breakage, passage and rejoining of double-stranded DNA.</text>
        <dbReference type="EC" id="5.6.2.2"/>
    </reaction>
</comment>
<dbReference type="InterPro" id="IPR020568">
    <property type="entry name" value="Ribosomal_Su5_D2-typ_SF"/>
</dbReference>
<dbReference type="Pfam" id="PF02518">
    <property type="entry name" value="HATPase_c"/>
    <property type="match status" value="1"/>
</dbReference>
<dbReference type="InterPro" id="IPR036890">
    <property type="entry name" value="HATPase_C_sf"/>
</dbReference>
<feature type="binding site" evidence="10">
    <location>
        <position position="504"/>
    </location>
    <ligand>
        <name>Mg(2+)</name>
        <dbReference type="ChEBI" id="CHEBI:18420"/>
        <label>1</label>
        <note>catalytic</note>
    </ligand>
</feature>
<accession>A0A4P8L642</accession>
<feature type="binding site" evidence="10">
    <location>
        <position position="504"/>
    </location>
    <ligand>
        <name>Mg(2+)</name>
        <dbReference type="ChEBI" id="CHEBI:18420"/>
        <label>2</label>
    </ligand>
</feature>
<keyword evidence="3 10" id="KW-0479">Metal-binding</keyword>
<evidence type="ECO:0000259" key="11">
    <source>
        <dbReference type="PROSITE" id="PS50880"/>
    </source>
</evidence>
<dbReference type="EMBL" id="CP040098">
    <property type="protein sequence ID" value="QCQ23489.1"/>
    <property type="molecule type" value="Genomic_DNA"/>
</dbReference>
<dbReference type="NCBIfam" id="TIGR01059">
    <property type="entry name" value="gyrB"/>
    <property type="match status" value="1"/>
</dbReference>
<dbReference type="GO" id="GO:0006261">
    <property type="term" value="P:DNA-templated DNA replication"/>
    <property type="evidence" value="ECO:0007669"/>
    <property type="project" value="UniProtKB-UniRule"/>
</dbReference>
<dbReference type="SMART" id="SM00387">
    <property type="entry name" value="HATPase_c"/>
    <property type="match status" value="1"/>
</dbReference>